<feature type="coiled-coil region" evidence="1">
    <location>
        <begin position="69"/>
        <end position="98"/>
    </location>
</feature>
<accession>A0A6C0LC96</accession>
<evidence type="ECO:0000256" key="1">
    <source>
        <dbReference type="SAM" id="Coils"/>
    </source>
</evidence>
<evidence type="ECO:0000313" key="2">
    <source>
        <dbReference type="EMBL" id="QHU27950.1"/>
    </source>
</evidence>
<organism evidence="2">
    <name type="scientific">viral metagenome</name>
    <dbReference type="NCBI Taxonomy" id="1070528"/>
    <lineage>
        <taxon>unclassified sequences</taxon>
        <taxon>metagenomes</taxon>
        <taxon>organismal metagenomes</taxon>
    </lineage>
</organism>
<reference evidence="2" key="1">
    <citation type="journal article" date="2020" name="Nature">
        <title>Giant virus diversity and host interactions through global metagenomics.</title>
        <authorList>
            <person name="Schulz F."/>
            <person name="Roux S."/>
            <person name="Paez-Espino D."/>
            <person name="Jungbluth S."/>
            <person name="Walsh D.A."/>
            <person name="Denef V.J."/>
            <person name="McMahon K.D."/>
            <person name="Konstantinidis K.T."/>
            <person name="Eloe-Fadrosh E.A."/>
            <person name="Kyrpides N.C."/>
            <person name="Woyke T."/>
        </authorList>
    </citation>
    <scope>NUCLEOTIDE SEQUENCE</scope>
    <source>
        <strain evidence="2">GVMAG-M-3300027769-26</strain>
    </source>
</reference>
<proteinExistence type="predicted"/>
<protein>
    <submittedName>
        <fullName evidence="2">Uncharacterized protein</fullName>
    </submittedName>
</protein>
<name>A0A6C0LC96_9ZZZZ</name>
<keyword evidence="1" id="KW-0175">Coiled coil</keyword>
<dbReference type="AlphaFoldDB" id="A0A6C0LC96"/>
<dbReference type="EMBL" id="MN740466">
    <property type="protein sequence ID" value="QHU27950.1"/>
    <property type="molecule type" value="Genomic_DNA"/>
</dbReference>
<sequence length="290" mass="34122">MDTVDETNSWRPRSFGFCSPSLLKNIDYIIHIFEKSFKRDEIIKKYEYRKYLMIITNNCNWYIEKHFPIDKIQLEKSKTQLEKRKQEEKEKIRAENTITGYDNVDIYIDDTTDLNIKFEKSDNDLTYEEVFNKNHLLNDTYNDVIFKISAGLYKTFYVRIDKKNDNEFNIKDFITGEILNDKSFNFKSFLSGSSGTEVGTTVTYPFTSIAIINDNVKAEQYNKDHYQPGGGILSKNKGKKGVYKSTKQKISVIIDKKPCDRTVYKNAKGISYIRCNNEYKLLKKYKLVKK</sequence>